<gene>
    <name evidence="2" type="ORF">ITP53_31280</name>
</gene>
<dbReference type="InterPro" id="IPR024473">
    <property type="entry name" value="Transposases_IS4_N"/>
</dbReference>
<sequence>MGGRLTDHISLGVLAAAFSRDLIEEVVDATGKREKRSRLLPAHVMVRYVIGLGLLFGQAYEESCGR</sequence>
<evidence type="ECO:0000313" key="2">
    <source>
        <dbReference type="EMBL" id="MBF8190130.1"/>
    </source>
</evidence>
<name>A0A931F148_9ACTN</name>
<feature type="domain" description="Transposase IS4 N-terminal" evidence="1">
    <location>
        <begin position="9"/>
        <end position="62"/>
    </location>
</feature>
<proteinExistence type="predicted"/>
<dbReference type="Proteomes" id="UP000605361">
    <property type="component" value="Unassembled WGS sequence"/>
</dbReference>
<protein>
    <submittedName>
        <fullName evidence="2">Transposase domain-containing protein</fullName>
    </submittedName>
</protein>
<evidence type="ECO:0000259" key="1">
    <source>
        <dbReference type="Pfam" id="PF13006"/>
    </source>
</evidence>
<reference evidence="2" key="1">
    <citation type="submission" date="2020-11" db="EMBL/GenBank/DDBJ databases">
        <title>Whole-genome analyses of Nonomuraea sp. K274.</title>
        <authorList>
            <person name="Veyisoglu A."/>
        </authorList>
    </citation>
    <scope>NUCLEOTIDE SEQUENCE</scope>
    <source>
        <strain evidence="2">K274</strain>
    </source>
</reference>
<dbReference type="RefSeq" id="WP_195899055.1">
    <property type="nucleotide sequence ID" value="NZ_JADOGI010000112.1"/>
</dbReference>
<dbReference type="EMBL" id="JADOGI010000112">
    <property type="protein sequence ID" value="MBF8190130.1"/>
    <property type="molecule type" value="Genomic_DNA"/>
</dbReference>
<evidence type="ECO:0000313" key="3">
    <source>
        <dbReference type="Proteomes" id="UP000605361"/>
    </source>
</evidence>
<dbReference type="AlphaFoldDB" id="A0A931F148"/>
<accession>A0A931F148</accession>
<dbReference type="Pfam" id="PF13006">
    <property type="entry name" value="Nterm_IS4"/>
    <property type="match status" value="1"/>
</dbReference>
<comment type="caution">
    <text evidence="2">The sequence shown here is derived from an EMBL/GenBank/DDBJ whole genome shotgun (WGS) entry which is preliminary data.</text>
</comment>
<organism evidence="2 3">
    <name type="scientific">Nonomuraea cypriaca</name>
    <dbReference type="NCBI Taxonomy" id="1187855"/>
    <lineage>
        <taxon>Bacteria</taxon>
        <taxon>Bacillati</taxon>
        <taxon>Actinomycetota</taxon>
        <taxon>Actinomycetes</taxon>
        <taxon>Streptosporangiales</taxon>
        <taxon>Streptosporangiaceae</taxon>
        <taxon>Nonomuraea</taxon>
    </lineage>
</organism>
<keyword evidence="3" id="KW-1185">Reference proteome</keyword>